<dbReference type="GO" id="GO:0003677">
    <property type="term" value="F:DNA binding"/>
    <property type="evidence" value="ECO:0007669"/>
    <property type="project" value="InterPro"/>
</dbReference>
<keyword evidence="9 11" id="KW-0239">DNA-directed DNA polymerase</keyword>
<dbReference type="SMART" id="SM00382">
    <property type="entry name" value="AAA"/>
    <property type="match status" value="1"/>
</dbReference>
<dbReference type="GO" id="GO:0005524">
    <property type="term" value="F:ATP binding"/>
    <property type="evidence" value="ECO:0007669"/>
    <property type="project" value="UniProtKB-KW"/>
</dbReference>
<accession>A0A8J6Y4Q1</accession>
<dbReference type="Pfam" id="PF13177">
    <property type="entry name" value="DNA_pol3_delta2"/>
    <property type="match status" value="1"/>
</dbReference>
<evidence type="ECO:0000256" key="6">
    <source>
        <dbReference type="ARBA" id="ARBA00022741"/>
    </source>
</evidence>
<dbReference type="EC" id="2.7.7.7" evidence="11"/>
<dbReference type="Pfam" id="PF12169">
    <property type="entry name" value="DNA_pol3_gamma3"/>
    <property type="match status" value="1"/>
</dbReference>
<evidence type="ECO:0000256" key="2">
    <source>
        <dbReference type="ARBA" id="ARBA00022679"/>
    </source>
</evidence>
<comment type="caution">
    <text evidence="14">The sequence shown here is derived from an EMBL/GenBank/DDBJ whole genome shotgun (WGS) entry which is preliminary data.</text>
</comment>
<evidence type="ECO:0000256" key="4">
    <source>
        <dbReference type="ARBA" id="ARBA00022705"/>
    </source>
</evidence>
<evidence type="ECO:0000256" key="1">
    <source>
        <dbReference type="ARBA" id="ARBA00006360"/>
    </source>
</evidence>
<organism evidence="14 15">
    <name type="scientific">Candidatus Sulfomarinibacter kjeldsenii</name>
    <dbReference type="NCBI Taxonomy" id="2885994"/>
    <lineage>
        <taxon>Bacteria</taxon>
        <taxon>Pseudomonadati</taxon>
        <taxon>Acidobacteriota</taxon>
        <taxon>Thermoanaerobaculia</taxon>
        <taxon>Thermoanaerobaculales</taxon>
        <taxon>Candidatus Sulfomarinibacteraceae</taxon>
        <taxon>Candidatus Sulfomarinibacter</taxon>
    </lineage>
</organism>
<keyword evidence="4 11" id="KW-0235">DNA replication</keyword>
<dbReference type="InterPro" id="IPR050238">
    <property type="entry name" value="DNA_Rep/Repair_Clamp_Loader"/>
</dbReference>
<dbReference type="InterPro" id="IPR045085">
    <property type="entry name" value="HLD_clamp_pol_III_gamma_tau"/>
</dbReference>
<comment type="subunit">
    <text evidence="11">DNA polymerase III contains a core (composed of alpha, epsilon and theta chains) that associates with a tau subunit. This core dimerizes to form the POLIII' complex. PolIII' associates with the gamma complex (composed of gamma, delta, delta', psi and chi chains) and with the beta chain to form the complete DNA polymerase III complex.</text>
</comment>
<evidence type="ECO:0000256" key="8">
    <source>
        <dbReference type="ARBA" id="ARBA00022840"/>
    </source>
</evidence>
<keyword evidence="8 11" id="KW-0067">ATP-binding</keyword>
<dbReference type="NCBIfam" id="TIGR02397">
    <property type="entry name" value="dnaX_nterm"/>
    <property type="match status" value="1"/>
</dbReference>
<sequence>MTYQVLARTWRPQRFSELFGQDAVVQTLCNALTSGTFGQAYLFSGLRGVGKTTAARLLAKAVNCADGPTAEPCGECDSCREVAEGSSIDVIEMDAATHTGVDEVRELQELLRFHPTRDRFRVIIVDEVHMLSKSAFNALLKTIEEPPPYILWIFATTDRLKVPATIQSRCQQLDFRPVGSELIRTRLEEIATKDEFTLTPSAAASIAAAAEGSVRDALSLLDQLRAFASDNVDDEAVASVLGVPPMEVTVQLVEALAAGRVADGLALVRDQLANGQDASVLYREIGRALRAALFLAVDPALAPTMSEAHRDLLLGVAESRGADPLSRMLGLWLEQEALVRGSANRELALEVASLRLARWPSVQRVEEWLAGSGPIDSGPGPSSSPSSVGPTKSSQGTPPAPGGASAAEAQENGSSSGVTEEDPSLAEEASSDPGVILATRVLGGEVVAVRSNGEGS</sequence>
<evidence type="ECO:0000256" key="11">
    <source>
        <dbReference type="RuleBase" id="RU364063"/>
    </source>
</evidence>
<dbReference type="Proteomes" id="UP000598633">
    <property type="component" value="Unassembled WGS sequence"/>
</dbReference>
<dbReference type="PRINTS" id="PR00300">
    <property type="entry name" value="CLPPROTEASEA"/>
</dbReference>
<dbReference type="InterPro" id="IPR027417">
    <property type="entry name" value="P-loop_NTPase"/>
</dbReference>
<evidence type="ECO:0000256" key="9">
    <source>
        <dbReference type="ARBA" id="ARBA00022932"/>
    </source>
</evidence>
<dbReference type="Gene3D" id="1.10.8.60">
    <property type="match status" value="1"/>
</dbReference>
<keyword evidence="5" id="KW-0479">Metal-binding</keyword>
<evidence type="ECO:0000256" key="10">
    <source>
        <dbReference type="ARBA" id="ARBA00049244"/>
    </source>
</evidence>
<comment type="function">
    <text evidence="11">DNA polymerase III is a complex, multichain enzyme responsible for most of the replicative synthesis in bacteria. This DNA polymerase also exhibits 3' to 5' exonuclease activity.</text>
</comment>
<comment type="catalytic activity">
    <reaction evidence="10 11">
        <text>DNA(n) + a 2'-deoxyribonucleoside 5'-triphosphate = DNA(n+1) + diphosphate</text>
        <dbReference type="Rhea" id="RHEA:22508"/>
        <dbReference type="Rhea" id="RHEA-COMP:17339"/>
        <dbReference type="Rhea" id="RHEA-COMP:17340"/>
        <dbReference type="ChEBI" id="CHEBI:33019"/>
        <dbReference type="ChEBI" id="CHEBI:61560"/>
        <dbReference type="ChEBI" id="CHEBI:173112"/>
        <dbReference type="EC" id="2.7.7.7"/>
    </reaction>
</comment>
<gene>
    <name evidence="11 14" type="primary">dnaX</name>
    <name evidence="14" type="ORF">IFJ97_03240</name>
</gene>
<name>A0A8J6Y4Q1_9BACT</name>
<protein>
    <recommendedName>
        <fullName evidence="11">DNA polymerase III subunit gamma/tau</fullName>
        <ecNumber evidence="11">2.7.7.7</ecNumber>
    </recommendedName>
</protein>
<dbReference type="SUPFAM" id="SSF52540">
    <property type="entry name" value="P-loop containing nucleoside triphosphate hydrolases"/>
    <property type="match status" value="1"/>
</dbReference>
<dbReference type="Gene3D" id="3.40.50.300">
    <property type="entry name" value="P-loop containing nucleotide triphosphate hydrolases"/>
    <property type="match status" value="1"/>
</dbReference>
<keyword evidence="7" id="KW-0862">Zinc</keyword>
<feature type="region of interest" description="Disordered" evidence="12">
    <location>
        <begin position="370"/>
        <end position="436"/>
    </location>
</feature>
<dbReference type="InterPro" id="IPR003593">
    <property type="entry name" value="AAA+_ATPase"/>
</dbReference>
<evidence type="ECO:0000256" key="12">
    <source>
        <dbReference type="SAM" id="MobiDB-lite"/>
    </source>
</evidence>
<dbReference type="InterPro" id="IPR008921">
    <property type="entry name" value="DNA_pol3_clamp-load_cplx_C"/>
</dbReference>
<dbReference type="GO" id="GO:0003887">
    <property type="term" value="F:DNA-directed DNA polymerase activity"/>
    <property type="evidence" value="ECO:0007669"/>
    <property type="project" value="UniProtKB-KW"/>
</dbReference>
<dbReference type="InterPro" id="IPR022754">
    <property type="entry name" value="DNA_pol_III_gamma-3"/>
</dbReference>
<comment type="similarity">
    <text evidence="1 11">Belongs to the DnaX/STICHEL family.</text>
</comment>
<dbReference type="Gene3D" id="1.20.272.10">
    <property type="match status" value="1"/>
</dbReference>
<reference evidence="14 15" key="1">
    <citation type="submission" date="2020-08" db="EMBL/GenBank/DDBJ databases">
        <title>Acidobacteriota in marine sediments use diverse sulfur dissimilation pathways.</title>
        <authorList>
            <person name="Wasmund K."/>
        </authorList>
    </citation>
    <scope>NUCLEOTIDE SEQUENCE [LARGE SCALE GENOMIC DNA]</scope>
    <source>
        <strain evidence="14">MAG AM3-A</strain>
    </source>
</reference>
<dbReference type="Pfam" id="PF22608">
    <property type="entry name" value="DNAX_ATPase_lid"/>
    <property type="match status" value="1"/>
</dbReference>
<dbReference type="CDD" id="cd00009">
    <property type="entry name" value="AAA"/>
    <property type="match status" value="1"/>
</dbReference>
<feature type="domain" description="AAA+ ATPase" evidence="13">
    <location>
        <begin position="37"/>
        <end position="179"/>
    </location>
</feature>
<dbReference type="InterPro" id="IPR001270">
    <property type="entry name" value="ClpA/B"/>
</dbReference>
<keyword evidence="6 11" id="KW-0547">Nucleotide-binding</keyword>
<evidence type="ECO:0000256" key="5">
    <source>
        <dbReference type="ARBA" id="ARBA00022723"/>
    </source>
</evidence>
<dbReference type="GO" id="GO:0009360">
    <property type="term" value="C:DNA polymerase III complex"/>
    <property type="evidence" value="ECO:0007669"/>
    <property type="project" value="InterPro"/>
</dbReference>
<dbReference type="SUPFAM" id="SSF48019">
    <property type="entry name" value="post-AAA+ oligomerization domain-like"/>
    <property type="match status" value="1"/>
</dbReference>
<dbReference type="GO" id="GO:0006261">
    <property type="term" value="P:DNA-templated DNA replication"/>
    <property type="evidence" value="ECO:0007669"/>
    <property type="project" value="TreeGrafter"/>
</dbReference>
<dbReference type="PANTHER" id="PTHR11669:SF0">
    <property type="entry name" value="PROTEIN STICHEL-LIKE 2"/>
    <property type="match status" value="1"/>
</dbReference>
<keyword evidence="2 11" id="KW-0808">Transferase</keyword>
<dbReference type="InterPro" id="IPR012763">
    <property type="entry name" value="DNA_pol_III_sug/sutau_N"/>
</dbReference>
<evidence type="ECO:0000313" key="15">
    <source>
        <dbReference type="Proteomes" id="UP000598633"/>
    </source>
</evidence>
<proteinExistence type="inferred from homology"/>
<evidence type="ECO:0000256" key="7">
    <source>
        <dbReference type="ARBA" id="ARBA00022833"/>
    </source>
</evidence>
<dbReference type="PANTHER" id="PTHR11669">
    <property type="entry name" value="REPLICATION FACTOR C / DNA POLYMERASE III GAMMA-TAU SUBUNIT"/>
    <property type="match status" value="1"/>
</dbReference>
<evidence type="ECO:0000313" key="14">
    <source>
        <dbReference type="EMBL" id="MBD3870360.1"/>
    </source>
</evidence>
<evidence type="ECO:0000259" key="13">
    <source>
        <dbReference type="SMART" id="SM00382"/>
    </source>
</evidence>
<dbReference type="AlphaFoldDB" id="A0A8J6Y4Q1"/>
<dbReference type="GO" id="GO:0046872">
    <property type="term" value="F:metal ion binding"/>
    <property type="evidence" value="ECO:0007669"/>
    <property type="project" value="UniProtKB-KW"/>
</dbReference>
<dbReference type="EMBL" id="JACXWA010000055">
    <property type="protein sequence ID" value="MBD3870360.1"/>
    <property type="molecule type" value="Genomic_DNA"/>
</dbReference>
<feature type="compositionally biased region" description="Low complexity" evidence="12">
    <location>
        <begin position="371"/>
        <end position="411"/>
    </location>
</feature>
<evidence type="ECO:0000256" key="3">
    <source>
        <dbReference type="ARBA" id="ARBA00022695"/>
    </source>
</evidence>
<dbReference type="FunFam" id="3.40.50.300:FF:000014">
    <property type="entry name" value="DNA polymerase III subunit gamma/tau"/>
    <property type="match status" value="1"/>
</dbReference>
<keyword evidence="3 11" id="KW-0548">Nucleotidyltransferase</keyword>